<dbReference type="InterPro" id="IPR011032">
    <property type="entry name" value="GroES-like_sf"/>
</dbReference>
<dbReference type="SUPFAM" id="SSF51735">
    <property type="entry name" value="NAD(P)-binding Rossmann-fold domains"/>
    <property type="match status" value="1"/>
</dbReference>
<dbReference type="Gene3D" id="3.40.50.720">
    <property type="entry name" value="NAD(P)-binding Rossmann-like Domain"/>
    <property type="match status" value="1"/>
</dbReference>
<dbReference type="EMBL" id="HBFP01010420">
    <property type="protein sequence ID" value="CAD8823089.1"/>
    <property type="molecule type" value="Transcribed_RNA"/>
</dbReference>
<evidence type="ECO:0000256" key="4">
    <source>
        <dbReference type="ARBA" id="ARBA00022833"/>
    </source>
</evidence>
<evidence type="ECO:0000313" key="9">
    <source>
        <dbReference type="EMBL" id="CAD8823089.1"/>
    </source>
</evidence>
<evidence type="ECO:0000256" key="1">
    <source>
        <dbReference type="ARBA" id="ARBA00001947"/>
    </source>
</evidence>
<reference evidence="9" key="1">
    <citation type="submission" date="2021-01" db="EMBL/GenBank/DDBJ databases">
        <authorList>
            <person name="Corre E."/>
            <person name="Pelletier E."/>
            <person name="Niang G."/>
            <person name="Scheremetjew M."/>
            <person name="Finn R."/>
            <person name="Kale V."/>
            <person name="Holt S."/>
            <person name="Cochrane G."/>
            <person name="Meng A."/>
            <person name="Brown T."/>
            <person name="Cohen L."/>
        </authorList>
    </citation>
    <scope>NUCLEOTIDE SEQUENCE</scope>
    <source>
        <strain evidence="9">CCMP3278</strain>
    </source>
</reference>
<dbReference type="InterPro" id="IPR020843">
    <property type="entry name" value="ER"/>
</dbReference>
<dbReference type="GO" id="GO:0006062">
    <property type="term" value="P:sorbitol catabolic process"/>
    <property type="evidence" value="ECO:0007669"/>
    <property type="project" value="TreeGrafter"/>
</dbReference>
<evidence type="ECO:0000256" key="6">
    <source>
        <dbReference type="ARBA" id="ARBA00023027"/>
    </source>
</evidence>
<dbReference type="InterPro" id="IPR036291">
    <property type="entry name" value="NAD(P)-bd_dom_sf"/>
</dbReference>
<gene>
    <name evidence="9" type="ORF">TOLI1172_LOCUS7485</name>
</gene>
<organism evidence="9">
    <name type="scientific">Timspurckia oligopyrenoides</name>
    <dbReference type="NCBI Taxonomy" id="708627"/>
    <lineage>
        <taxon>Eukaryota</taxon>
        <taxon>Rhodophyta</taxon>
        <taxon>Bangiophyceae</taxon>
        <taxon>Porphyridiales</taxon>
        <taxon>Porphyridiaceae</taxon>
        <taxon>Timspurckia</taxon>
    </lineage>
</organism>
<dbReference type="GO" id="GO:0003939">
    <property type="term" value="F:L-iditol 2-dehydrogenase (NAD+) activity"/>
    <property type="evidence" value="ECO:0007669"/>
    <property type="project" value="TreeGrafter"/>
</dbReference>
<evidence type="ECO:0000256" key="2">
    <source>
        <dbReference type="ARBA" id="ARBA00008072"/>
    </source>
</evidence>
<dbReference type="CDD" id="cd05285">
    <property type="entry name" value="sorbitol_DH"/>
    <property type="match status" value="1"/>
</dbReference>
<dbReference type="PROSITE" id="PS00059">
    <property type="entry name" value="ADH_ZINC"/>
    <property type="match status" value="1"/>
</dbReference>
<evidence type="ECO:0000256" key="5">
    <source>
        <dbReference type="ARBA" id="ARBA00023002"/>
    </source>
</evidence>
<dbReference type="InterPro" id="IPR045306">
    <property type="entry name" value="SDH-like"/>
</dbReference>
<evidence type="ECO:0000259" key="8">
    <source>
        <dbReference type="SMART" id="SM00829"/>
    </source>
</evidence>
<name>A0A7S0ZIU3_9RHOD</name>
<comment type="similarity">
    <text evidence="2 7">Belongs to the zinc-containing alcohol dehydrogenase family.</text>
</comment>
<dbReference type="AlphaFoldDB" id="A0A7S0ZIU3"/>
<dbReference type="GO" id="GO:0008270">
    <property type="term" value="F:zinc ion binding"/>
    <property type="evidence" value="ECO:0007669"/>
    <property type="project" value="InterPro"/>
</dbReference>
<keyword evidence="6" id="KW-0520">NAD</keyword>
<keyword evidence="3 7" id="KW-0479">Metal-binding</keyword>
<dbReference type="Pfam" id="PF08240">
    <property type="entry name" value="ADH_N"/>
    <property type="match status" value="1"/>
</dbReference>
<protein>
    <recommendedName>
        <fullName evidence="8">Enoyl reductase (ER) domain-containing protein</fullName>
    </recommendedName>
</protein>
<keyword evidence="4 7" id="KW-0862">Zinc</keyword>
<dbReference type="PANTHER" id="PTHR43161:SF9">
    <property type="entry name" value="SORBITOL DEHYDROGENASE"/>
    <property type="match status" value="1"/>
</dbReference>
<dbReference type="InterPro" id="IPR013149">
    <property type="entry name" value="ADH-like_C"/>
</dbReference>
<evidence type="ECO:0000256" key="3">
    <source>
        <dbReference type="ARBA" id="ARBA00022723"/>
    </source>
</evidence>
<dbReference type="SUPFAM" id="SSF50129">
    <property type="entry name" value="GroES-like"/>
    <property type="match status" value="1"/>
</dbReference>
<evidence type="ECO:0000256" key="7">
    <source>
        <dbReference type="RuleBase" id="RU361277"/>
    </source>
</evidence>
<dbReference type="InterPro" id="IPR013154">
    <property type="entry name" value="ADH-like_N"/>
</dbReference>
<dbReference type="Pfam" id="PF00107">
    <property type="entry name" value="ADH_zinc_N"/>
    <property type="match status" value="1"/>
</dbReference>
<comment type="cofactor">
    <cofactor evidence="1 7">
        <name>Zn(2+)</name>
        <dbReference type="ChEBI" id="CHEBI:29105"/>
    </cofactor>
</comment>
<keyword evidence="5" id="KW-0560">Oxidoreductase</keyword>
<dbReference type="PANTHER" id="PTHR43161">
    <property type="entry name" value="SORBITOL DEHYDROGENASE"/>
    <property type="match status" value="1"/>
</dbReference>
<feature type="domain" description="Enoyl reductase (ER)" evidence="8">
    <location>
        <begin position="17"/>
        <end position="355"/>
    </location>
</feature>
<dbReference type="Gene3D" id="3.90.180.10">
    <property type="entry name" value="Medium-chain alcohol dehydrogenases, catalytic domain"/>
    <property type="match status" value="1"/>
</dbReference>
<proteinExistence type="inferred from homology"/>
<accession>A0A7S0ZIU3</accession>
<dbReference type="InterPro" id="IPR002328">
    <property type="entry name" value="ADH_Zn_CS"/>
</dbReference>
<dbReference type="SMART" id="SM00829">
    <property type="entry name" value="PKS_ER"/>
    <property type="match status" value="1"/>
</dbReference>
<sequence length="363" mass="38547">MDSEKFQCVGAVLHKAGDLRIESVSVREPLEDEVQISIQSVGICGSDVHYWTHGSIGPFIVKDPMILGHESSGMITKLGSKVTSFSIGDRVAIEPGIPCRKCTLCKSGKYNLCHEMQFCATPPIHGSLCSYYNHPADFCYKLPSNVSYDEAAMLEPLSVALHALQRAGLKAGNSVLVCGAGPVGLLNMMTAKASGASFVIVTDISEQRLETARKLGADACISVGKLSAVEVSKLVCEELMKHGLSGDGVDATVECSGASESVRSAIAATKPAGCVVLVGMGAPEVQIPVLDASVREVDIRGVFRYANTYPLALRLVASGKIDVKPLITHRFELKDSLDAFEVTRTMKDGAIKVIIDCSNSAKA</sequence>
<dbReference type="FunFam" id="3.40.50.720:FF:000068">
    <property type="entry name" value="Sorbitol dehydrogenase"/>
    <property type="match status" value="1"/>
</dbReference>